<gene>
    <name evidence="1" type="ORF">DCAR_0207049</name>
</gene>
<sequence length="79" mass="8226">MGSFNDNKMVVIGVLVVCLVMGSLVTETKAFDCIKVCHDACDDSRAAGKLPPGKLYQTCIDGCPQECAHFGGGPGNGHP</sequence>
<reference evidence="1" key="2">
    <citation type="submission" date="2022-03" db="EMBL/GenBank/DDBJ databases">
        <title>Draft title - Genomic analysis of global carrot germplasm unveils the trajectory of domestication and the origin of high carotenoid orange carrot.</title>
        <authorList>
            <person name="Iorizzo M."/>
            <person name="Ellison S."/>
            <person name="Senalik D."/>
            <person name="Macko-Podgorni A."/>
            <person name="Grzebelus D."/>
            <person name="Bostan H."/>
            <person name="Rolling W."/>
            <person name="Curaba J."/>
            <person name="Simon P."/>
        </authorList>
    </citation>
    <scope>NUCLEOTIDE SEQUENCE</scope>
    <source>
        <tissue evidence="1">Leaf</tissue>
    </source>
</reference>
<dbReference type="Proteomes" id="UP000077755">
    <property type="component" value="Chromosome 2"/>
</dbReference>
<dbReference type="EMBL" id="CP093344">
    <property type="protein sequence ID" value="WOG87817.1"/>
    <property type="molecule type" value="Genomic_DNA"/>
</dbReference>
<evidence type="ECO:0000313" key="2">
    <source>
        <dbReference type="Proteomes" id="UP000077755"/>
    </source>
</evidence>
<keyword evidence="2" id="KW-1185">Reference proteome</keyword>
<dbReference type="Gramene" id="KZN05411">
    <property type="protein sequence ID" value="KZN05411"/>
    <property type="gene ID" value="DCAR_006248"/>
</dbReference>
<evidence type="ECO:0000313" key="1">
    <source>
        <dbReference type="EMBL" id="WOG87817.1"/>
    </source>
</evidence>
<accession>A0A166DLX8</accession>
<organism evidence="1 2">
    <name type="scientific">Daucus carota subsp. sativus</name>
    <name type="common">Carrot</name>
    <dbReference type="NCBI Taxonomy" id="79200"/>
    <lineage>
        <taxon>Eukaryota</taxon>
        <taxon>Viridiplantae</taxon>
        <taxon>Streptophyta</taxon>
        <taxon>Embryophyta</taxon>
        <taxon>Tracheophyta</taxon>
        <taxon>Spermatophyta</taxon>
        <taxon>Magnoliopsida</taxon>
        <taxon>eudicotyledons</taxon>
        <taxon>Gunneridae</taxon>
        <taxon>Pentapetalae</taxon>
        <taxon>asterids</taxon>
        <taxon>campanulids</taxon>
        <taxon>Apiales</taxon>
        <taxon>Apiaceae</taxon>
        <taxon>Apioideae</taxon>
        <taxon>Scandiceae</taxon>
        <taxon>Daucinae</taxon>
        <taxon>Daucus</taxon>
        <taxon>Daucus sect. Daucus</taxon>
    </lineage>
</organism>
<name>A0A166DLX8_DAUCS</name>
<protein>
    <submittedName>
        <fullName evidence="1">Uncharacterized protein</fullName>
    </submittedName>
</protein>
<reference evidence="1" key="1">
    <citation type="journal article" date="2016" name="Nat. Genet.">
        <title>A high-quality carrot genome assembly provides new insights into carotenoid accumulation and asterid genome evolution.</title>
        <authorList>
            <person name="Iorizzo M."/>
            <person name="Ellison S."/>
            <person name="Senalik D."/>
            <person name="Zeng P."/>
            <person name="Satapoomin P."/>
            <person name="Huang J."/>
            <person name="Bowman M."/>
            <person name="Iovene M."/>
            <person name="Sanseverino W."/>
            <person name="Cavagnaro P."/>
            <person name="Yildiz M."/>
            <person name="Macko-Podgorni A."/>
            <person name="Moranska E."/>
            <person name="Grzebelus E."/>
            <person name="Grzebelus D."/>
            <person name="Ashrafi H."/>
            <person name="Zheng Z."/>
            <person name="Cheng S."/>
            <person name="Spooner D."/>
            <person name="Van Deynze A."/>
            <person name="Simon P."/>
        </authorList>
    </citation>
    <scope>NUCLEOTIDE SEQUENCE</scope>
    <source>
        <tissue evidence="1">Leaf</tissue>
    </source>
</reference>
<proteinExistence type="predicted"/>
<dbReference type="AlphaFoldDB" id="A0A166DLX8"/>